<dbReference type="EMBL" id="SAXX01000005">
    <property type="protein sequence ID" value="TXJ34160.1"/>
    <property type="molecule type" value="Genomic_DNA"/>
</dbReference>
<name>A0A5C8EDQ9_9SPIR</name>
<dbReference type="RefSeq" id="WP_147735880.1">
    <property type="nucleotide sequence ID" value="NZ_SAXX01000005.1"/>
</dbReference>
<evidence type="ECO:0000313" key="1">
    <source>
        <dbReference type="EMBL" id="TXJ34160.1"/>
    </source>
</evidence>
<accession>A0A5C8EDQ9</accession>
<dbReference type="Pfam" id="PF13578">
    <property type="entry name" value="Methyltransf_24"/>
    <property type="match status" value="1"/>
</dbReference>
<proteinExistence type="predicted"/>
<reference evidence="1 2" key="1">
    <citation type="journal article" date="1992" name="Lakartidningen">
        <title>[Penicillin V and not amoxicillin is the first choice preparation in acute otitis].</title>
        <authorList>
            <person name="Kamme C."/>
            <person name="Lundgren K."/>
            <person name="Prellner K."/>
        </authorList>
    </citation>
    <scope>NUCLEOTIDE SEQUENCE [LARGE SCALE GENOMIC DNA]</scope>
    <source>
        <strain evidence="1 2">PC5538III-lc</strain>
    </source>
</reference>
<comment type="caution">
    <text evidence="1">The sequence shown here is derived from an EMBL/GenBank/DDBJ whole genome shotgun (WGS) entry which is preliminary data.</text>
</comment>
<dbReference type="GO" id="GO:0032259">
    <property type="term" value="P:methylation"/>
    <property type="evidence" value="ECO:0007669"/>
    <property type="project" value="UniProtKB-KW"/>
</dbReference>
<evidence type="ECO:0000313" key="2">
    <source>
        <dbReference type="Proteomes" id="UP000324707"/>
    </source>
</evidence>
<protein>
    <submittedName>
        <fullName evidence="1">Class I SAM-dependent methyltransferase</fullName>
    </submittedName>
</protein>
<dbReference type="Gene3D" id="3.40.50.150">
    <property type="entry name" value="Vaccinia Virus protein VP39"/>
    <property type="match status" value="1"/>
</dbReference>
<keyword evidence="1" id="KW-0808">Transferase</keyword>
<dbReference type="InterPro" id="IPR029063">
    <property type="entry name" value="SAM-dependent_MTases_sf"/>
</dbReference>
<dbReference type="GO" id="GO:0008168">
    <property type="term" value="F:methyltransferase activity"/>
    <property type="evidence" value="ECO:0007669"/>
    <property type="project" value="UniProtKB-KW"/>
</dbReference>
<dbReference type="SUPFAM" id="SSF53335">
    <property type="entry name" value="S-adenosyl-L-methionine-dependent methyltransferases"/>
    <property type="match status" value="1"/>
</dbReference>
<sequence length="310" mass="36099">MTINKPEKFENEVLNQINDILDIKITKSKLTSEMTYLERCFLNGIVRQTKPKKILELGVSAGGSSAIILNAIKDFYNAKLYSVDYNTKLYYDNSKNTGFIIDEKFSNLKDKWSLYTGGTAAKYMEEIGGEIDLCLIDTIHMNPGEFLDFLIVLPYLKKNAILILHDIALHYNGNERHSITNCILFSCLRGKKLSFNEGLWNSFANIGAVILDENIKDNILDYLYLLTLPFEYLPTDNDILECQKLFSKNYEEEFVDTFMNIMLKNKQLFIERNTISNDRLDNKVNKLIDTLAWWIPIRKWRDNFRNKFSK</sequence>
<gene>
    <name evidence="1" type="ORF">EPJ69_02315</name>
</gene>
<dbReference type="Proteomes" id="UP000324707">
    <property type="component" value="Unassembled WGS sequence"/>
</dbReference>
<dbReference type="AlphaFoldDB" id="A0A5C8EDQ9"/>
<keyword evidence="1" id="KW-0489">Methyltransferase</keyword>
<organism evidence="1 2">
    <name type="scientific">Brachyspira aalborgi</name>
    <dbReference type="NCBI Taxonomy" id="29522"/>
    <lineage>
        <taxon>Bacteria</taxon>
        <taxon>Pseudomonadati</taxon>
        <taxon>Spirochaetota</taxon>
        <taxon>Spirochaetia</taxon>
        <taxon>Brachyspirales</taxon>
        <taxon>Brachyspiraceae</taxon>
        <taxon>Brachyspira</taxon>
    </lineage>
</organism>